<feature type="domain" description="PRC-barrel" evidence="2">
    <location>
        <begin position="8"/>
        <end position="76"/>
    </location>
</feature>
<accession>A0ABN3T0P2</accession>
<dbReference type="EMBL" id="BAAATE010000030">
    <property type="protein sequence ID" value="GAA2689427.1"/>
    <property type="molecule type" value="Genomic_DNA"/>
</dbReference>
<keyword evidence="5" id="KW-1185">Reference proteome</keyword>
<evidence type="ECO:0000256" key="1">
    <source>
        <dbReference type="SAM" id="MobiDB-lite"/>
    </source>
</evidence>
<dbReference type="Pfam" id="PF09557">
    <property type="entry name" value="DUF2382"/>
    <property type="match status" value="1"/>
</dbReference>
<feature type="compositionally biased region" description="Basic and acidic residues" evidence="1">
    <location>
        <begin position="261"/>
        <end position="282"/>
    </location>
</feature>
<dbReference type="Gene3D" id="3.90.50.10">
    <property type="entry name" value="Photosynthetic Reaction Center, subunit H, domain 2"/>
    <property type="match status" value="1"/>
</dbReference>
<evidence type="ECO:0000259" key="3">
    <source>
        <dbReference type="Pfam" id="PF09557"/>
    </source>
</evidence>
<dbReference type="PANTHER" id="PTHR38463:SF1">
    <property type="entry name" value="STRESS RESPONSE PROTEIN YSNF"/>
    <property type="match status" value="1"/>
</dbReference>
<gene>
    <name evidence="4" type="ORF">GCM10010412_078600</name>
</gene>
<feature type="region of interest" description="Disordered" evidence="1">
    <location>
        <begin position="111"/>
        <end position="171"/>
    </location>
</feature>
<dbReference type="InterPro" id="IPR011033">
    <property type="entry name" value="PRC_barrel-like_sf"/>
</dbReference>
<organism evidence="4 5">
    <name type="scientific">Nonomuraea recticatena</name>
    <dbReference type="NCBI Taxonomy" id="46178"/>
    <lineage>
        <taxon>Bacteria</taxon>
        <taxon>Bacillati</taxon>
        <taxon>Actinomycetota</taxon>
        <taxon>Actinomycetes</taxon>
        <taxon>Streptosporangiales</taxon>
        <taxon>Streptosporangiaceae</taxon>
        <taxon>Nonomuraea</taxon>
    </lineage>
</organism>
<dbReference type="PANTHER" id="PTHR38463">
    <property type="entry name" value="STRESS RESPONSE PROTEIN YSNF"/>
    <property type="match status" value="1"/>
</dbReference>
<protein>
    <submittedName>
        <fullName evidence="4">PRC and DUF2382 domain-containing protein</fullName>
    </submittedName>
</protein>
<dbReference type="InterPro" id="IPR014747">
    <property type="entry name" value="Bac_photo_RC_H_C"/>
</dbReference>
<dbReference type="InterPro" id="IPR027275">
    <property type="entry name" value="PRC-brl_dom"/>
</dbReference>
<proteinExistence type="predicted"/>
<evidence type="ECO:0000313" key="4">
    <source>
        <dbReference type="EMBL" id="GAA2689427.1"/>
    </source>
</evidence>
<comment type="caution">
    <text evidence="4">The sequence shown here is derived from an EMBL/GenBank/DDBJ whole genome shotgun (WGS) entry which is preliminary data.</text>
</comment>
<reference evidence="4 5" key="1">
    <citation type="journal article" date="2019" name="Int. J. Syst. Evol. Microbiol.">
        <title>The Global Catalogue of Microorganisms (GCM) 10K type strain sequencing project: providing services to taxonomists for standard genome sequencing and annotation.</title>
        <authorList>
            <consortium name="The Broad Institute Genomics Platform"/>
            <consortium name="The Broad Institute Genome Sequencing Center for Infectious Disease"/>
            <person name="Wu L."/>
            <person name="Ma J."/>
        </authorList>
    </citation>
    <scope>NUCLEOTIDE SEQUENCE [LARGE SCALE GENOMIC DNA]</scope>
    <source>
        <strain evidence="4 5">JCM 6835</strain>
    </source>
</reference>
<evidence type="ECO:0000313" key="5">
    <source>
        <dbReference type="Proteomes" id="UP001501666"/>
    </source>
</evidence>
<dbReference type="InterPro" id="IPR052967">
    <property type="entry name" value="Stress_Response_Assoc"/>
</dbReference>
<name>A0ABN3T0P2_9ACTN</name>
<evidence type="ECO:0000259" key="2">
    <source>
        <dbReference type="Pfam" id="PF05239"/>
    </source>
</evidence>
<feature type="region of interest" description="Disordered" evidence="1">
    <location>
        <begin position="248"/>
        <end position="282"/>
    </location>
</feature>
<dbReference type="SUPFAM" id="SSF50346">
    <property type="entry name" value="PRC-barrel domain"/>
    <property type="match status" value="1"/>
</dbReference>
<sequence>MHVITQEQIQTVIGRTVFDRDGAKVGEVKNVYLDDHTNEPEWLTVRTGLFGMHESFVPLRTARVDGDRVDVTYDKAMIKGAPRVDVESGGHLSLDEERELYRYYGLDWSAASGRQSGDGRGPVPGQGAGRKTGRSGDTGTSGAGLPTQAGRSDEAMTRSEEHLRVGKERRESGRARLRKYVVTETEQVTVPVTREEVRLEREPITDANRDAAMRGKDISEAEYDETLYEERAVVDTEAVPVERVRLAKEQVTDQETVSGQVRRERVETDGDVRDERERRGRR</sequence>
<dbReference type="Pfam" id="PF05239">
    <property type="entry name" value="PRC"/>
    <property type="match status" value="1"/>
</dbReference>
<dbReference type="Proteomes" id="UP001501666">
    <property type="component" value="Unassembled WGS sequence"/>
</dbReference>
<feature type="domain" description="DUF2382" evidence="3">
    <location>
        <begin position="156"/>
        <end position="267"/>
    </location>
</feature>
<feature type="compositionally biased region" description="Basic and acidic residues" evidence="1">
    <location>
        <begin position="151"/>
        <end position="171"/>
    </location>
</feature>
<dbReference type="InterPro" id="IPR019060">
    <property type="entry name" value="DUF2382"/>
</dbReference>
<feature type="compositionally biased region" description="Gly residues" evidence="1">
    <location>
        <begin position="116"/>
        <end position="130"/>
    </location>
</feature>